<evidence type="ECO:0000313" key="10">
    <source>
        <dbReference type="EMBL" id="ETO01004.1"/>
    </source>
</evidence>
<keyword evidence="4" id="KW-0547">Nucleotide-binding</keyword>
<evidence type="ECO:0000256" key="2">
    <source>
        <dbReference type="ARBA" id="ARBA00022527"/>
    </source>
</evidence>
<comment type="catalytic activity">
    <reaction evidence="8">
        <text>L-seryl-[protein] + ATP = O-phospho-L-seryl-[protein] + ADP + H(+)</text>
        <dbReference type="Rhea" id="RHEA:17989"/>
        <dbReference type="Rhea" id="RHEA-COMP:9863"/>
        <dbReference type="Rhea" id="RHEA-COMP:11604"/>
        <dbReference type="ChEBI" id="CHEBI:15378"/>
        <dbReference type="ChEBI" id="CHEBI:29999"/>
        <dbReference type="ChEBI" id="CHEBI:30616"/>
        <dbReference type="ChEBI" id="CHEBI:83421"/>
        <dbReference type="ChEBI" id="CHEBI:456216"/>
        <dbReference type="EC" id="2.7.11.1"/>
    </reaction>
</comment>
<evidence type="ECO:0000256" key="4">
    <source>
        <dbReference type="ARBA" id="ARBA00022741"/>
    </source>
</evidence>
<protein>
    <recommendedName>
        <fullName evidence="1">non-specific serine/threonine protein kinase</fullName>
        <ecNumber evidence="1">2.7.11.1</ecNumber>
    </recommendedName>
</protein>
<dbReference type="GO" id="GO:0005524">
    <property type="term" value="F:ATP binding"/>
    <property type="evidence" value="ECO:0007669"/>
    <property type="project" value="UniProtKB-KW"/>
</dbReference>
<evidence type="ECO:0000259" key="9">
    <source>
        <dbReference type="PROSITE" id="PS50011"/>
    </source>
</evidence>
<dbReference type="Pfam" id="PF00069">
    <property type="entry name" value="Pkinase"/>
    <property type="match status" value="1"/>
</dbReference>
<evidence type="ECO:0000256" key="3">
    <source>
        <dbReference type="ARBA" id="ARBA00022679"/>
    </source>
</evidence>
<dbReference type="GO" id="GO:0004674">
    <property type="term" value="F:protein serine/threonine kinase activity"/>
    <property type="evidence" value="ECO:0007669"/>
    <property type="project" value="UniProtKB-KW"/>
</dbReference>
<comment type="catalytic activity">
    <reaction evidence="7">
        <text>L-threonyl-[protein] + ATP = O-phospho-L-threonyl-[protein] + ADP + H(+)</text>
        <dbReference type="Rhea" id="RHEA:46608"/>
        <dbReference type="Rhea" id="RHEA-COMP:11060"/>
        <dbReference type="Rhea" id="RHEA-COMP:11605"/>
        <dbReference type="ChEBI" id="CHEBI:15378"/>
        <dbReference type="ChEBI" id="CHEBI:30013"/>
        <dbReference type="ChEBI" id="CHEBI:30616"/>
        <dbReference type="ChEBI" id="CHEBI:61977"/>
        <dbReference type="ChEBI" id="CHEBI:456216"/>
        <dbReference type="EC" id="2.7.11.1"/>
    </reaction>
</comment>
<dbReference type="OrthoDB" id="539158at2759"/>
<dbReference type="OMA" id="FIMSTGC"/>
<dbReference type="Gene3D" id="1.10.510.10">
    <property type="entry name" value="Transferase(Phosphotransferase) domain 1"/>
    <property type="match status" value="1"/>
</dbReference>
<comment type="caution">
    <text evidence="10">The sequence shown here is derived from an EMBL/GenBank/DDBJ whole genome shotgun (WGS) entry which is preliminary data.</text>
</comment>
<accession>X6LHD5</accession>
<dbReference type="GO" id="GO:0007165">
    <property type="term" value="P:signal transduction"/>
    <property type="evidence" value="ECO:0007669"/>
    <property type="project" value="TreeGrafter"/>
</dbReference>
<sequence>MFADDNGKMNESKKKQFHRALNLLAKVDHENVLKLLSYDKEAQYPEVDGTYTPCMFMSLEYAGNGELFDYLMFTGYFDEDIARSYFHQLIDGLDAIHSMGFAHRDLKPENLLLDSNFTLKIADFGFATAFRKGNVETKMKTACGTKGYLAPEVLKGKKYMQSVDIFAAGIILFITFAGC</sequence>
<dbReference type="AlphaFoldDB" id="X6LHD5"/>
<dbReference type="SMART" id="SM00220">
    <property type="entry name" value="S_TKc"/>
    <property type="match status" value="1"/>
</dbReference>
<evidence type="ECO:0000256" key="7">
    <source>
        <dbReference type="ARBA" id="ARBA00047899"/>
    </source>
</evidence>
<evidence type="ECO:0000256" key="1">
    <source>
        <dbReference type="ARBA" id="ARBA00012513"/>
    </source>
</evidence>
<evidence type="ECO:0000313" key="11">
    <source>
        <dbReference type="Proteomes" id="UP000023152"/>
    </source>
</evidence>
<keyword evidence="5 10" id="KW-0418">Kinase</keyword>
<gene>
    <name evidence="10" type="ORF">RFI_36436</name>
</gene>
<dbReference type="InterPro" id="IPR008271">
    <property type="entry name" value="Ser/Thr_kinase_AS"/>
</dbReference>
<proteinExistence type="predicted"/>
<organism evidence="10 11">
    <name type="scientific">Reticulomyxa filosa</name>
    <dbReference type="NCBI Taxonomy" id="46433"/>
    <lineage>
        <taxon>Eukaryota</taxon>
        <taxon>Sar</taxon>
        <taxon>Rhizaria</taxon>
        <taxon>Retaria</taxon>
        <taxon>Foraminifera</taxon>
        <taxon>Monothalamids</taxon>
        <taxon>Reticulomyxidae</taxon>
        <taxon>Reticulomyxa</taxon>
    </lineage>
</organism>
<dbReference type="EMBL" id="ASPP01039479">
    <property type="protein sequence ID" value="ETO01004.1"/>
    <property type="molecule type" value="Genomic_DNA"/>
</dbReference>
<dbReference type="PANTHER" id="PTHR43895">
    <property type="entry name" value="CALCIUM/CALMODULIN-DEPENDENT PROTEIN KINASE KINASE-RELATED"/>
    <property type="match status" value="1"/>
</dbReference>
<keyword evidence="6" id="KW-0067">ATP-binding</keyword>
<evidence type="ECO:0000256" key="6">
    <source>
        <dbReference type="ARBA" id="ARBA00022840"/>
    </source>
</evidence>
<dbReference type="PANTHER" id="PTHR43895:SF32">
    <property type="entry name" value="SERINE_THREONINE-PROTEIN KINASE CHK1"/>
    <property type="match status" value="1"/>
</dbReference>
<dbReference type="EC" id="2.7.11.1" evidence="1"/>
<keyword evidence="2" id="KW-0723">Serine/threonine-protein kinase</keyword>
<name>X6LHD5_RETFI</name>
<evidence type="ECO:0000256" key="8">
    <source>
        <dbReference type="ARBA" id="ARBA00048679"/>
    </source>
</evidence>
<reference evidence="10 11" key="1">
    <citation type="journal article" date="2013" name="Curr. Biol.">
        <title>The Genome of the Foraminiferan Reticulomyxa filosa.</title>
        <authorList>
            <person name="Glockner G."/>
            <person name="Hulsmann N."/>
            <person name="Schleicher M."/>
            <person name="Noegel A.A."/>
            <person name="Eichinger L."/>
            <person name="Gallinger C."/>
            <person name="Pawlowski J."/>
            <person name="Sierra R."/>
            <person name="Euteneuer U."/>
            <person name="Pillet L."/>
            <person name="Moustafa A."/>
            <person name="Platzer M."/>
            <person name="Groth M."/>
            <person name="Szafranski K."/>
            <person name="Schliwa M."/>
        </authorList>
    </citation>
    <scope>NUCLEOTIDE SEQUENCE [LARGE SCALE GENOMIC DNA]</scope>
</reference>
<dbReference type="SUPFAM" id="SSF56112">
    <property type="entry name" value="Protein kinase-like (PK-like)"/>
    <property type="match status" value="1"/>
</dbReference>
<dbReference type="InterPro" id="IPR011009">
    <property type="entry name" value="Kinase-like_dom_sf"/>
</dbReference>
<dbReference type="Proteomes" id="UP000023152">
    <property type="component" value="Unassembled WGS sequence"/>
</dbReference>
<dbReference type="InterPro" id="IPR000719">
    <property type="entry name" value="Prot_kinase_dom"/>
</dbReference>
<evidence type="ECO:0000256" key="5">
    <source>
        <dbReference type="ARBA" id="ARBA00022777"/>
    </source>
</evidence>
<keyword evidence="3" id="KW-0808">Transferase</keyword>
<dbReference type="PROSITE" id="PS00108">
    <property type="entry name" value="PROTEIN_KINASE_ST"/>
    <property type="match status" value="1"/>
</dbReference>
<feature type="domain" description="Protein kinase" evidence="9">
    <location>
        <begin position="1"/>
        <end position="179"/>
    </location>
</feature>
<dbReference type="PROSITE" id="PS50011">
    <property type="entry name" value="PROTEIN_KINASE_DOM"/>
    <property type="match status" value="1"/>
</dbReference>
<keyword evidence="11" id="KW-1185">Reference proteome</keyword>